<protein>
    <submittedName>
        <fullName evidence="3">Dienelactone hydrolase family protein</fullName>
    </submittedName>
</protein>
<comment type="caution">
    <text evidence="3">The sequence shown here is derived from an EMBL/GenBank/DDBJ whole genome shotgun (WGS) entry which is preliminary data.</text>
</comment>
<organism evidence="3 4">
    <name type="scientific">Roseiconus nitratireducens</name>
    <dbReference type="NCBI Taxonomy" id="2605748"/>
    <lineage>
        <taxon>Bacteria</taxon>
        <taxon>Pseudomonadati</taxon>
        <taxon>Planctomycetota</taxon>
        <taxon>Planctomycetia</taxon>
        <taxon>Pirellulales</taxon>
        <taxon>Pirellulaceae</taxon>
        <taxon>Roseiconus</taxon>
    </lineage>
</organism>
<feature type="domain" description="Dienelactone hydrolase" evidence="1">
    <location>
        <begin position="90"/>
        <end position="298"/>
    </location>
</feature>
<dbReference type="PANTHER" id="PTHR46623">
    <property type="entry name" value="CARBOXYMETHYLENEBUTENOLIDASE-RELATED"/>
    <property type="match status" value="1"/>
</dbReference>
<dbReference type="PANTHER" id="PTHR46623:SF6">
    <property type="entry name" value="ALPHA_BETA-HYDROLASES SUPERFAMILY PROTEIN"/>
    <property type="match status" value="1"/>
</dbReference>
<dbReference type="RefSeq" id="WP_150079193.1">
    <property type="nucleotide sequence ID" value="NZ_VWOX01000019.1"/>
</dbReference>
<dbReference type="AlphaFoldDB" id="A0A5M6CW06"/>
<dbReference type="InterPro" id="IPR051049">
    <property type="entry name" value="Dienelactone_hydrolase-like"/>
</dbReference>
<dbReference type="EMBL" id="VWOX01000019">
    <property type="protein sequence ID" value="KAA5539418.1"/>
    <property type="molecule type" value="Genomic_DNA"/>
</dbReference>
<dbReference type="Proteomes" id="UP000324479">
    <property type="component" value="Unassembled WGS sequence"/>
</dbReference>
<reference evidence="3 4" key="1">
    <citation type="submission" date="2019-08" db="EMBL/GenBank/DDBJ databases">
        <authorList>
            <person name="Dhanesh K."/>
            <person name="Kumar G."/>
            <person name="Sasikala C."/>
            <person name="Venkata Ramana C."/>
        </authorList>
    </citation>
    <scope>NUCLEOTIDE SEQUENCE [LARGE SCALE GENOMIC DNA]</scope>
    <source>
        <strain evidence="3 4">JC645</strain>
    </source>
</reference>
<dbReference type="InterPro" id="IPR029058">
    <property type="entry name" value="AB_hydrolase_fold"/>
</dbReference>
<dbReference type="Gene3D" id="3.40.50.1820">
    <property type="entry name" value="alpha/beta hydrolase"/>
    <property type="match status" value="1"/>
</dbReference>
<evidence type="ECO:0000259" key="2">
    <source>
        <dbReference type="Pfam" id="PF23678"/>
    </source>
</evidence>
<dbReference type="Pfam" id="PF23678">
    <property type="entry name" value="YqhI"/>
    <property type="match status" value="1"/>
</dbReference>
<sequence length="300" mass="32665">MHRPTAADLDQGVLDLYDDYAHGRLSRREYVRRLGAFAVGSLTVESLMQTLAPNYALAQQVAPDDPRIKTETLTYKSPEGAGKTTGKPMSGLLAAPAQGDQFPAVLVIHENRGLNPYIEDVARRLAVDGFLAFAPDALSPLGGYPGNDDEGRAMQAKRDREAMTEDFIAAAKLLKQHARSTGKLGVVGFCFGGGMVNQLVVRIPDVADAAVPFYGSQPDAGEVAKIEAPLMIHNAELDRRILAGAEAYEQALREHGKTFQAYVYPGVNHGFHNDTTPRYDEAAAKLAWSRTVAFFKEHLR</sequence>
<dbReference type="SUPFAM" id="SSF53474">
    <property type="entry name" value="alpha/beta-Hydrolases"/>
    <property type="match status" value="1"/>
</dbReference>
<accession>A0A5M6CW06</accession>
<dbReference type="Pfam" id="PF01738">
    <property type="entry name" value="DLH"/>
    <property type="match status" value="1"/>
</dbReference>
<proteinExistence type="predicted"/>
<keyword evidence="4" id="KW-1185">Reference proteome</keyword>
<dbReference type="InterPro" id="IPR057802">
    <property type="entry name" value="YqhI_dom"/>
</dbReference>
<evidence type="ECO:0000313" key="3">
    <source>
        <dbReference type="EMBL" id="KAA5539418.1"/>
    </source>
</evidence>
<gene>
    <name evidence="3" type="ORF">FYK55_24075</name>
</gene>
<evidence type="ECO:0000313" key="4">
    <source>
        <dbReference type="Proteomes" id="UP000324479"/>
    </source>
</evidence>
<dbReference type="GO" id="GO:0016787">
    <property type="term" value="F:hydrolase activity"/>
    <property type="evidence" value="ECO:0007669"/>
    <property type="project" value="UniProtKB-KW"/>
</dbReference>
<evidence type="ECO:0000259" key="1">
    <source>
        <dbReference type="Pfam" id="PF01738"/>
    </source>
</evidence>
<keyword evidence="3" id="KW-0378">Hydrolase</keyword>
<name>A0A5M6CW06_9BACT</name>
<dbReference type="InterPro" id="IPR002925">
    <property type="entry name" value="Dienelactn_hydro"/>
</dbReference>
<feature type="domain" description="YqhI" evidence="2">
    <location>
        <begin position="1"/>
        <end position="34"/>
    </location>
</feature>